<dbReference type="PROSITE" id="PS51740">
    <property type="entry name" value="SPOVT_ABRB"/>
    <property type="match status" value="2"/>
</dbReference>
<comment type="similarity">
    <text evidence="7">Belongs to the MraZ family.</text>
</comment>
<dbReference type="RefSeq" id="WP_090629428.1">
    <property type="nucleotide sequence ID" value="NZ_FOQO01000010.1"/>
</dbReference>
<dbReference type="Gene3D" id="3.40.1550.20">
    <property type="entry name" value="Transcriptional regulator MraZ domain"/>
    <property type="match status" value="1"/>
</dbReference>
<dbReference type="Pfam" id="PF02381">
    <property type="entry name" value="MraZ"/>
    <property type="match status" value="2"/>
</dbReference>
<feature type="domain" description="SpoVT-AbrB" evidence="8">
    <location>
        <begin position="7"/>
        <end position="53"/>
    </location>
</feature>
<dbReference type="InterPro" id="IPR037914">
    <property type="entry name" value="SpoVT-AbrB_sf"/>
</dbReference>
<keyword evidence="4 7" id="KW-0805">Transcription regulation</keyword>
<dbReference type="PANTHER" id="PTHR34701">
    <property type="entry name" value="TRANSCRIPTIONAL REGULATOR MRAZ"/>
    <property type="match status" value="1"/>
</dbReference>
<dbReference type="InterPro" id="IPR035642">
    <property type="entry name" value="MraZ_N"/>
</dbReference>
<dbReference type="SUPFAM" id="SSF89447">
    <property type="entry name" value="AbrB/MazE/MraZ-like"/>
    <property type="match status" value="1"/>
</dbReference>
<dbReference type="CDD" id="cd16320">
    <property type="entry name" value="MraZ_N"/>
    <property type="match status" value="1"/>
</dbReference>
<evidence type="ECO:0000256" key="4">
    <source>
        <dbReference type="ARBA" id="ARBA00023015"/>
    </source>
</evidence>
<dbReference type="InterPro" id="IPR035644">
    <property type="entry name" value="MraZ_C"/>
</dbReference>
<dbReference type="PANTHER" id="PTHR34701:SF1">
    <property type="entry name" value="TRANSCRIPTIONAL REGULATOR MRAZ"/>
    <property type="match status" value="1"/>
</dbReference>
<keyword evidence="10" id="KW-1185">Reference proteome</keyword>
<dbReference type="CDD" id="cd16321">
    <property type="entry name" value="MraZ_C"/>
    <property type="match status" value="1"/>
</dbReference>
<keyword evidence="5 7" id="KW-0238">DNA-binding</keyword>
<dbReference type="GO" id="GO:0003700">
    <property type="term" value="F:DNA-binding transcription factor activity"/>
    <property type="evidence" value="ECO:0007669"/>
    <property type="project" value="UniProtKB-UniRule"/>
</dbReference>
<comment type="subcellular location">
    <subcellularLocation>
        <location evidence="7">Cytoplasm</location>
        <location evidence="7">Nucleoid</location>
    </subcellularLocation>
</comment>
<dbReference type="NCBIfam" id="TIGR00242">
    <property type="entry name" value="division/cell wall cluster transcriptional repressor MraZ"/>
    <property type="match status" value="1"/>
</dbReference>
<evidence type="ECO:0000259" key="8">
    <source>
        <dbReference type="PROSITE" id="PS51740"/>
    </source>
</evidence>
<evidence type="ECO:0000256" key="2">
    <source>
        <dbReference type="ARBA" id="ARBA00022490"/>
    </source>
</evidence>
<dbReference type="STRING" id="1477437.SAMN05444682_11023"/>
<dbReference type="AlphaFoldDB" id="A0A1I3RIK7"/>
<evidence type="ECO:0000256" key="5">
    <source>
        <dbReference type="ARBA" id="ARBA00023125"/>
    </source>
</evidence>
<organism evidence="9 10">
    <name type="scientific">Parapedobacter indicus</name>
    <dbReference type="NCBI Taxonomy" id="1477437"/>
    <lineage>
        <taxon>Bacteria</taxon>
        <taxon>Pseudomonadati</taxon>
        <taxon>Bacteroidota</taxon>
        <taxon>Sphingobacteriia</taxon>
        <taxon>Sphingobacteriales</taxon>
        <taxon>Sphingobacteriaceae</taxon>
        <taxon>Parapedobacter</taxon>
    </lineage>
</organism>
<gene>
    <name evidence="7" type="primary">mraZ</name>
    <name evidence="9" type="ORF">SAMN05444682_11023</name>
</gene>
<dbReference type="GO" id="GO:0000976">
    <property type="term" value="F:transcription cis-regulatory region binding"/>
    <property type="evidence" value="ECO:0007669"/>
    <property type="project" value="TreeGrafter"/>
</dbReference>
<sequence>MGHLIGEFDCKLDTKGRMVLPAALKRQMPEVEQSGLVINRGFETHLVIYPRGEWDKITAKLAKLNQYVARNRKFIRDFTRGATELTLDSAGRVLLPKSLLEYAGIEAEIVLSCQFNKIEVWSKDAYNKLWENDEDDDFAALAEEVMGGGNLDTGEDE</sequence>
<name>A0A1I3RIK7_9SPHI</name>
<evidence type="ECO:0000313" key="10">
    <source>
        <dbReference type="Proteomes" id="UP000198670"/>
    </source>
</evidence>
<dbReference type="GO" id="GO:0005737">
    <property type="term" value="C:cytoplasm"/>
    <property type="evidence" value="ECO:0007669"/>
    <property type="project" value="UniProtKB-UniRule"/>
</dbReference>
<proteinExistence type="inferred from homology"/>
<dbReference type="InterPro" id="IPR020603">
    <property type="entry name" value="MraZ_dom"/>
</dbReference>
<evidence type="ECO:0000313" key="9">
    <source>
        <dbReference type="EMBL" id="SFJ46444.1"/>
    </source>
</evidence>
<dbReference type="OrthoDB" id="9807753at2"/>
<dbReference type="InterPro" id="IPR038619">
    <property type="entry name" value="MraZ_sf"/>
</dbReference>
<dbReference type="Proteomes" id="UP000198670">
    <property type="component" value="Unassembled WGS sequence"/>
</dbReference>
<evidence type="ECO:0000256" key="3">
    <source>
        <dbReference type="ARBA" id="ARBA00022737"/>
    </source>
</evidence>
<reference evidence="9 10" key="1">
    <citation type="submission" date="2016-10" db="EMBL/GenBank/DDBJ databases">
        <authorList>
            <person name="de Groot N.N."/>
        </authorList>
    </citation>
    <scope>NUCLEOTIDE SEQUENCE [LARGE SCALE GENOMIC DNA]</scope>
    <source>
        <strain evidence="9 10">RK1</strain>
    </source>
</reference>
<dbReference type="InterPro" id="IPR003444">
    <property type="entry name" value="MraZ"/>
</dbReference>
<keyword evidence="2 7" id="KW-0963">Cytoplasm</keyword>
<keyword evidence="3" id="KW-0677">Repeat</keyword>
<dbReference type="GO" id="GO:2000143">
    <property type="term" value="P:negative regulation of DNA-templated transcription initiation"/>
    <property type="evidence" value="ECO:0007669"/>
    <property type="project" value="TreeGrafter"/>
</dbReference>
<dbReference type="HAMAP" id="MF_01008">
    <property type="entry name" value="MraZ"/>
    <property type="match status" value="1"/>
</dbReference>
<evidence type="ECO:0000256" key="7">
    <source>
        <dbReference type="HAMAP-Rule" id="MF_01008"/>
    </source>
</evidence>
<evidence type="ECO:0000256" key="1">
    <source>
        <dbReference type="ARBA" id="ARBA00013860"/>
    </source>
</evidence>
<accession>A0A1I3RIK7</accession>
<feature type="domain" description="SpoVT-AbrB" evidence="8">
    <location>
        <begin position="82"/>
        <end position="125"/>
    </location>
</feature>
<evidence type="ECO:0000256" key="6">
    <source>
        <dbReference type="ARBA" id="ARBA00023163"/>
    </source>
</evidence>
<keyword evidence="6 7" id="KW-0804">Transcription</keyword>
<dbReference type="InterPro" id="IPR007159">
    <property type="entry name" value="SpoVT-AbrB_dom"/>
</dbReference>
<protein>
    <recommendedName>
        <fullName evidence="1 7">Transcriptional regulator MraZ</fullName>
    </recommendedName>
</protein>
<dbReference type="GO" id="GO:0009295">
    <property type="term" value="C:nucleoid"/>
    <property type="evidence" value="ECO:0007669"/>
    <property type="project" value="UniProtKB-SubCell"/>
</dbReference>
<dbReference type="EMBL" id="FOQO01000010">
    <property type="protein sequence ID" value="SFJ46444.1"/>
    <property type="molecule type" value="Genomic_DNA"/>
</dbReference>
<comment type="subunit">
    <text evidence="7">Forms oligomers.</text>
</comment>